<comment type="similarity">
    <text evidence="1">Belongs to the carbon-nitrogen hydrolase superfamily. Nitrilase family.</text>
</comment>
<dbReference type="InterPro" id="IPR000132">
    <property type="entry name" value="Nitrilase/CN_hydratase_CS"/>
</dbReference>
<dbReference type="Gene3D" id="3.60.110.10">
    <property type="entry name" value="Carbon-nitrogen hydrolase"/>
    <property type="match status" value="1"/>
</dbReference>
<dbReference type="PANTHER" id="PTHR46044">
    <property type="entry name" value="NITRILASE"/>
    <property type="match status" value="1"/>
</dbReference>
<dbReference type="InterPro" id="IPR036526">
    <property type="entry name" value="C-N_Hydrolase_sf"/>
</dbReference>
<dbReference type="VEuPathDB" id="FungiDB:CCM_07886"/>
<evidence type="ECO:0000256" key="3">
    <source>
        <dbReference type="PROSITE-ProRule" id="PRU10139"/>
    </source>
</evidence>
<reference evidence="5 6" key="1">
    <citation type="journal article" date="2017" name="BMC Genomics">
        <title>Chromosome level assembly and secondary metabolite potential of the parasitic fungus Cordyceps militaris.</title>
        <authorList>
            <person name="Kramer G.J."/>
            <person name="Nodwell J.R."/>
        </authorList>
    </citation>
    <scope>NUCLEOTIDE SEQUENCE [LARGE SCALE GENOMIC DNA]</scope>
    <source>
        <strain evidence="5 6">ATCC 34164</strain>
    </source>
</reference>
<proteinExistence type="inferred from homology"/>
<feature type="active site" description="Proton acceptor" evidence="3">
    <location>
        <position position="48"/>
    </location>
</feature>
<organism evidence="5 6">
    <name type="scientific">Cordyceps militaris</name>
    <name type="common">Caterpillar fungus</name>
    <name type="synonym">Clavaria militaris</name>
    <dbReference type="NCBI Taxonomy" id="73501"/>
    <lineage>
        <taxon>Eukaryota</taxon>
        <taxon>Fungi</taxon>
        <taxon>Dikarya</taxon>
        <taxon>Ascomycota</taxon>
        <taxon>Pezizomycotina</taxon>
        <taxon>Sordariomycetes</taxon>
        <taxon>Hypocreomycetidae</taxon>
        <taxon>Hypocreales</taxon>
        <taxon>Cordycipitaceae</taxon>
        <taxon>Cordyceps</taxon>
    </lineage>
</organism>
<accession>A0A2H4SGM5</accession>
<dbReference type="FunFam" id="3.60.110.10:FF:000011">
    <property type="entry name" value="Cyanide hydratase"/>
    <property type="match status" value="1"/>
</dbReference>
<dbReference type="CDD" id="cd07564">
    <property type="entry name" value="nitrilases_CHs"/>
    <property type="match status" value="1"/>
</dbReference>
<feature type="domain" description="CN hydrolase" evidence="4">
    <location>
        <begin position="8"/>
        <end position="294"/>
    </location>
</feature>
<dbReference type="GO" id="GO:0016836">
    <property type="term" value="F:hydro-lyase activity"/>
    <property type="evidence" value="ECO:0007669"/>
    <property type="project" value="UniProtKB-ARBA"/>
</dbReference>
<evidence type="ECO:0000256" key="1">
    <source>
        <dbReference type="ARBA" id="ARBA00008129"/>
    </source>
</evidence>
<dbReference type="InterPro" id="IPR044149">
    <property type="entry name" value="Nitrilases_CHs"/>
</dbReference>
<sequence length="383" mass="42540">MSAPIRQYKAAAVQAEPGWFNLEKSVQKTIDLIREAGEKGCKLIAFPELWIPGYPYFQWRVNYQDSLPLLKDYHKNSLKPDSVEMQRIRSAAKAAAIYVSLGYSELDGHTLYTAQIIIDPTGAVINHRGKIKPTHVEKLVFGEGTGDSLNTVVETEIGRLGHLNCWENMNPFLKALSCAQHEEIHVAAWPVYPPASSLKYPDPYTNISEVQSELVTPAYAYETGTWTLAPTQVVTREGARLNLPKRLQDDEAAVDAEHAVIGNGFTRIYRPDGFRAVDDPPKTFEGLVIVDVDLDENLLTKRLADFVRPPPPPPLAFAENKLVVGALTKREQGGHYMRPDLIRLMVDKSPKTLIVDANAADPRAVPSSLERLGLAKPLPVTEE</sequence>
<evidence type="ECO:0000259" key="4">
    <source>
        <dbReference type="PROSITE" id="PS50263"/>
    </source>
</evidence>
<name>A0A2H4SGM5_CORMI</name>
<dbReference type="InterPro" id="IPR003010">
    <property type="entry name" value="C-N_Hydrolase"/>
</dbReference>
<dbReference type="AlphaFoldDB" id="A0A2H4SGM5"/>
<evidence type="ECO:0000313" key="5">
    <source>
        <dbReference type="EMBL" id="ATY62259.1"/>
    </source>
</evidence>
<dbReference type="PROSITE" id="PS50263">
    <property type="entry name" value="CN_HYDROLASE"/>
    <property type="match status" value="1"/>
</dbReference>
<protein>
    <submittedName>
        <fullName evidence="5">Cyanide hydratase</fullName>
    </submittedName>
</protein>
<dbReference type="SUPFAM" id="SSF56317">
    <property type="entry name" value="Carbon-nitrogen hydrolase"/>
    <property type="match status" value="1"/>
</dbReference>
<evidence type="ECO:0000256" key="2">
    <source>
        <dbReference type="ARBA" id="ARBA00022801"/>
    </source>
</evidence>
<dbReference type="PANTHER" id="PTHR46044:SF4">
    <property type="entry name" value="CYANIDE HYDRATASE"/>
    <property type="match status" value="1"/>
</dbReference>
<dbReference type="GO" id="GO:0000257">
    <property type="term" value="F:nitrilase activity"/>
    <property type="evidence" value="ECO:0007669"/>
    <property type="project" value="UniProtKB-ARBA"/>
</dbReference>
<dbReference type="Proteomes" id="UP000323067">
    <property type="component" value="Chromosome vii"/>
</dbReference>
<gene>
    <name evidence="5" type="ORF">A9K55_007130</name>
</gene>
<dbReference type="VEuPathDB" id="FungiDB:A9K55_007130"/>
<dbReference type="OrthoDB" id="10250282at2759"/>
<evidence type="ECO:0000313" key="6">
    <source>
        <dbReference type="Proteomes" id="UP000323067"/>
    </source>
</evidence>
<dbReference type="Pfam" id="PF00795">
    <property type="entry name" value="CN_hydrolase"/>
    <property type="match status" value="1"/>
</dbReference>
<dbReference type="EMBL" id="CP023324">
    <property type="protein sequence ID" value="ATY62259.1"/>
    <property type="molecule type" value="Genomic_DNA"/>
</dbReference>
<dbReference type="PROSITE" id="PS00920">
    <property type="entry name" value="NITRIL_CHT_1"/>
    <property type="match status" value="1"/>
</dbReference>
<keyword evidence="2" id="KW-0378">Hydrolase</keyword>